<dbReference type="Proteomes" id="UP000517712">
    <property type="component" value="Unassembled WGS sequence"/>
</dbReference>
<feature type="chain" id="PRO_5030628094" description="Ribosomally synthesized peptide with SipW-like signal peptide" evidence="2">
    <location>
        <begin position="34"/>
        <end position="249"/>
    </location>
</feature>
<keyword evidence="2" id="KW-0732">Signal</keyword>
<organism evidence="3 4">
    <name type="scientific">Microbacterium ginsengiterrae</name>
    <dbReference type="NCBI Taxonomy" id="546115"/>
    <lineage>
        <taxon>Bacteria</taxon>
        <taxon>Bacillati</taxon>
        <taxon>Actinomycetota</taxon>
        <taxon>Actinomycetes</taxon>
        <taxon>Micrococcales</taxon>
        <taxon>Microbacteriaceae</taxon>
        <taxon>Microbacterium</taxon>
    </lineage>
</organism>
<dbReference type="AlphaFoldDB" id="A0A7W9FAT2"/>
<dbReference type="EMBL" id="JACHMU010000001">
    <property type="protein sequence ID" value="MBB5742452.1"/>
    <property type="molecule type" value="Genomic_DNA"/>
</dbReference>
<comment type="caution">
    <text evidence="3">The sequence shown here is derived from an EMBL/GenBank/DDBJ whole genome shotgun (WGS) entry which is preliminary data.</text>
</comment>
<keyword evidence="4" id="KW-1185">Reference proteome</keyword>
<name>A0A7W9FAT2_9MICO</name>
<gene>
    <name evidence="3" type="ORF">HD600_000949</name>
</gene>
<evidence type="ECO:0000256" key="2">
    <source>
        <dbReference type="SAM" id="SignalP"/>
    </source>
</evidence>
<evidence type="ECO:0000256" key="1">
    <source>
        <dbReference type="SAM" id="MobiDB-lite"/>
    </source>
</evidence>
<accession>A0A7W9FAT2</accession>
<proteinExistence type="predicted"/>
<sequence length="249" mass="26061">MRTGIGRSSRRTRVLAAAIIVAAMAWTGTAANAAWSTSTSATVDASVDTITGMIQVSPPVGHAVFAPAAGSSVVVPLVVQNTSETSTWTAIRLSVTVDRPLPFGVKIRVGSTCQSHADNGTAFSALPFQGDDTTAKLMFGESRDVCWTLTHQRPPGQTDDAVFTVNVTLSGVVRSWTTGGITVPMTFTIPADTAQKSVENGNQDAPADLEERPPRLAGGQGDEQTSPLELREEPASPGSPEPEVSDEEN</sequence>
<protein>
    <recommendedName>
        <fullName evidence="5">Ribosomally synthesized peptide with SipW-like signal peptide</fullName>
    </recommendedName>
</protein>
<feature type="signal peptide" evidence="2">
    <location>
        <begin position="1"/>
        <end position="33"/>
    </location>
</feature>
<evidence type="ECO:0000313" key="4">
    <source>
        <dbReference type="Proteomes" id="UP000517712"/>
    </source>
</evidence>
<reference evidence="3 4" key="1">
    <citation type="submission" date="2020-08" db="EMBL/GenBank/DDBJ databases">
        <title>Sequencing the genomes of 1000 actinobacteria strains.</title>
        <authorList>
            <person name="Klenk H.-P."/>
        </authorList>
    </citation>
    <scope>NUCLEOTIDE SEQUENCE [LARGE SCALE GENOMIC DNA]</scope>
    <source>
        <strain evidence="3 4">DSM 24823</strain>
    </source>
</reference>
<dbReference type="RefSeq" id="WP_184281886.1">
    <property type="nucleotide sequence ID" value="NZ_BAAAPG010000001.1"/>
</dbReference>
<evidence type="ECO:0008006" key="5">
    <source>
        <dbReference type="Google" id="ProtNLM"/>
    </source>
</evidence>
<feature type="region of interest" description="Disordered" evidence="1">
    <location>
        <begin position="198"/>
        <end position="249"/>
    </location>
</feature>
<evidence type="ECO:0000313" key="3">
    <source>
        <dbReference type="EMBL" id="MBB5742452.1"/>
    </source>
</evidence>